<comment type="caution">
    <text evidence="2">The sequence shown here is derived from an EMBL/GenBank/DDBJ whole genome shotgun (WGS) entry which is preliminary data.</text>
</comment>
<dbReference type="AlphaFoldDB" id="A0A921U1J3"/>
<proteinExistence type="predicted"/>
<feature type="compositionally biased region" description="Basic and acidic residues" evidence="1">
    <location>
        <begin position="130"/>
        <end position="143"/>
    </location>
</feature>
<evidence type="ECO:0000256" key="1">
    <source>
        <dbReference type="SAM" id="MobiDB-lite"/>
    </source>
</evidence>
<feature type="compositionally biased region" description="Low complexity" evidence="1">
    <location>
        <begin position="81"/>
        <end position="100"/>
    </location>
</feature>
<reference evidence="2" key="2">
    <citation type="submission" date="2020-10" db="EMBL/GenBank/DDBJ databases">
        <authorList>
            <person name="Cooper E.A."/>
            <person name="Brenton Z.W."/>
            <person name="Flinn B.S."/>
            <person name="Jenkins J."/>
            <person name="Shu S."/>
            <person name="Flowers D."/>
            <person name="Luo F."/>
            <person name="Wang Y."/>
            <person name="Xia P."/>
            <person name="Barry K."/>
            <person name="Daum C."/>
            <person name="Lipzen A."/>
            <person name="Yoshinaga Y."/>
            <person name="Schmutz J."/>
            <person name="Saski C."/>
            <person name="Vermerris W."/>
            <person name="Kresovich S."/>
        </authorList>
    </citation>
    <scope>NUCLEOTIDE SEQUENCE</scope>
</reference>
<feature type="region of interest" description="Disordered" evidence="1">
    <location>
        <begin position="207"/>
        <end position="239"/>
    </location>
</feature>
<sequence>MQISAAFLLISAEVEGDGRMESRTSGGWRRWSRSNAVVSCRPGVAAWTEERWSPALGGWVEERWSPRCLDSQPRGSRSPGVAPRVAGSSSPSSVAESGDGVTDSRGGGTARLRLAGGEREWDGGRSGGFRKVDSDRRQEEGRSVRQLCRALRPRGRHGHGGHGGGAPQAGAARHRRPRLWRRVLETERRPKQMLAFLLKVDGETATGSTASLAAPPHKTTGSPPAPPPSRPSRRAARSVPDCCSTVTTWWRSAPRPSTSLGSTAGSSATLPVSAAWPAFAAGLLFLPISCQCHCSRRARRLERPRAARAGSRHMEACQGHIVQPMMDDSDVMFCPGSMDIYLMLGTRDHPS</sequence>
<feature type="compositionally biased region" description="Basic residues" evidence="1">
    <location>
        <begin position="151"/>
        <end position="160"/>
    </location>
</feature>
<protein>
    <submittedName>
        <fullName evidence="2">Uncharacterized protein</fullName>
    </submittedName>
</protein>
<reference evidence="2" key="1">
    <citation type="journal article" date="2019" name="BMC Genomics">
        <title>A new reference genome for Sorghum bicolor reveals high levels of sequence similarity between sweet and grain genotypes: implications for the genetics of sugar metabolism.</title>
        <authorList>
            <person name="Cooper E.A."/>
            <person name="Brenton Z.W."/>
            <person name="Flinn B.S."/>
            <person name="Jenkins J."/>
            <person name="Shu S."/>
            <person name="Flowers D."/>
            <person name="Luo F."/>
            <person name="Wang Y."/>
            <person name="Xia P."/>
            <person name="Barry K."/>
            <person name="Daum C."/>
            <person name="Lipzen A."/>
            <person name="Yoshinaga Y."/>
            <person name="Schmutz J."/>
            <person name="Saski C."/>
            <person name="Vermerris W."/>
            <person name="Kresovich S."/>
        </authorList>
    </citation>
    <scope>NUCLEOTIDE SEQUENCE</scope>
</reference>
<dbReference type="EMBL" id="CM027689">
    <property type="protein sequence ID" value="KAG0514749.1"/>
    <property type="molecule type" value="Genomic_DNA"/>
</dbReference>
<gene>
    <name evidence="2" type="ORF">BDA96_10G220100</name>
</gene>
<evidence type="ECO:0000313" key="2">
    <source>
        <dbReference type="EMBL" id="KAG0514749.1"/>
    </source>
</evidence>
<name>A0A921U1J3_SORBI</name>
<accession>A0A921U1J3</accession>
<feature type="region of interest" description="Disordered" evidence="1">
    <location>
        <begin position="67"/>
        <end position="177"/>
    </location>
</feature>
<dbReference type="Proteomes" id="UP000807115">
    <property type="component" value="Chromosome 10"/>
</dbReference>
<evidence type="ECO:0000313" key="3">
    <source>
        <dbReference type="Proteomes" id="UP000807115"/>
    </source>
</evidence>
<organism evidence="2 3">
    <name type="scientific">Sorghum bicolor</name>
    <name type="common">Sorghum</name>
    <name type="synonym">Sorghum vulgare</name>
    <dbReference type="NCBI Taxonomy" id="4558"/>
    <lineage>
        <taxon>Eukaryota</taxon>
        <taxon>Viridiplantae</taxon>
        <taxon>Streptophyta</taxon>
        <taxon>Embryophyta</taxon>
        <taxon>Tracheophyta</taxon>
        <taxon>Spermatophyta</taxon>
        <taxon>Magnoliopsida</taxon>
        <taxon>Liliopsida</taxon>
        <taxon>Poales</taxon>
        <taxon>Poaceae</taxon>
        <taxon>PACMAD clade</taxon>
        <taxon>Panicoideae</taxon>
        <taxon>Andropogonodae</taxon>
        <taxon>Andropogoneae</taxon>
        <taxon>Sorghinae</taxon>
        <taxon>Sorghum</taxon>
    </lineage>
</organism>